<dbReference type="VEuPathDB" id="FungiDB:T551_00226"/>
<evidence type="ECO:0000256" key="1">
    <source>
        <dbReference type="ARBA" id="ARBA00004448"/>
    </source>
</evidence>
<dbReference type="SUPFAM" id="SSF103506">
    <property type="entry name" value="Mitochondrial carrier"/>
    <property type="match status" value="1"/>
</dbReference>
<evidence type="ECO:0000313" key="11">
    <source>
        <dbReference type="EMBL" id="KTW32741.1"/>
    </source>
</evidence>
<dbReference type="Gene3D" id="1.50.40.10">
    <property type="entry name" value="Mitochondrial carrier domain"/>
    <property type="match status" value="1"/>
</dbReference>
<keyword evidence="7" id="KW-0496">Mitochondrion</keyword>
<evidence type="ECO:0000256" key="9">
    <source>
        <dbReference type="PROSITE-ProRule" id="PRU00282"/>
    </source>
</evidence>
<evidence type="ECO:0000256" key="4">
    <source>
        <dbReference type="ARBA" id="ARBA00022737"/>
    </source>
</evidence>
<feature type="repeat" description="Solcar" evidence="9">
    <location>
        <begin position="216"/>
        <end position="311"/>
    </location>
</feature>
<dbReference type="Proteomes" id="UP000053447">
    <property type="component" value="Unassembled WGS sequence"/>
</dbReference>
<name>A0A0W4ZWJ0_PNEJ7</name>
<dbReference type="PANTHER" id="PTHR24089">
    <property type="entry name" value="SOLUTE CARRIER FAMILY 25"/>
    <property type="match status" value="1"/>
</dbReference>
<feature type="repeat" description="Solcar" evidence="9">
    <location>
        <begin position="16"/>
        <end position="113"/>
    </location>
</feature>
<comment type="subcellular location">
    <subcellularLocation>
        <location evidence="1">Mitochondrion inner membrane</location>
        <topology evidence="1">Multi-pass membrane protein</topology>
    </subcellularLocation>
</comment>
<comment type="caution">
    <text evidence="11">The sequence shown here is derived from an EMBL/GenBank/DDBJ whole genome shotgun (WGS) entry which is preliminary data.</text>
</comment>
<proteinExistence type="inferred from homology"/>
<organism evidence="11 12">
    <name type="scientific">Pneumocystis jirovecii (strain RU7)</name>
    <name type="common">Human pneumocystis pneumonia agent</name>
    <dbReference type="NCBI Taxonomy" id="1408657"/>
    <lineage>
        <taxon>Eukaryota</taxon>
        <taxon>Fungi</taxon>
        <taxon>Dikarya</taxon>
        <taxon>Ascomycota</taxon>
        <taxon>Taphrinomycotina</taxon>
        <taxon>Pneumocystomycetes</taxon>
        <taxon>Pneumocystaceae</taxon>
        <taxon>Pneumocystis</taxon>
    </lineage>
</organism>
<evidence type="ECO:0000313" key="12">
    <source>
        <dbReference type="Proteomes" id="UP000053447"/>
    </source>
</evidence>
<dbReference type="GO" id="GO:0005743">
    <property type="term" value="C:mitochondrial inner membrane"/>
    <property type="evidence" value="ECO:0007669"/>
    <property type="project" value="UniProtKB-SubCell"/>
</dbReference>
<evidence type="ECO:0000256" key="7">
    <source>
        <dbReference type="ARBA" id="ARBA00023128"/>
    </source>
</evidence>
<dbReference type="eggNOG" id="KOG0752">
    <property type="taxonomic scope" value="Eukaryota"/>
</dbReference>
<keyword evidence="8 9" id="KW-0472">Membrane</keyword>
<evidence type="ECO:0000256" key="8">
    <source>
        <dbReference type="ARBA" id="ARBA00023136"/>
    </source>
</evidence>
<dbReference type="Pfam" id="PF00153">
    <property type="entry name" value="Mito_carr"/>
    <property type="match status" value="3"/>
</dbReference>
<dbReference type="PRINTS" id="PR00926">
    <property type="entry name" value="MITOCARRIER"/>
</dbReference>
<keyword evidence="5" id="KW-0999">Mitochondrion inner membrane</keyword>
<keyword evidence="2 10" id="KW-0813">Transport</keyword>
<keyword evidence="6" id="KW-1133">Transmembrane helix</keyword>
<evidence type="ECO:0000256" key="3">
    <source>
        <dbReference type="ARBA" id="ARBA00022692"/>
    </source>
</evidence>
<dbReference type="GeneID" id="28938748"/>
<comment type="similarity">
    <text evidence="10">Belongs to the mitochondrial carrier (TC 2.A.29) family.</text>
</comment>
<protein>
    <recommendedName>
        <fullName evidence="13">Mitochondrial thiamine pyrophosphate carrier 1</fullName>
    </recommendedName>
</protein>
<evidence type="ECO:0000256" key="2">
    <source>
        <dbReference type="ARBA" id="ARBA00022448"/>
    </source>
</evidence>
<evidence type="ECO:0000256" key="6">
    <source>
        <dbReference type="ARBA" id="ARBA00022989"/>
    </source>
</evidence>
<reference evidence="12" key="1">
    <citation type="journal article" date="2016" name="Nat. Commun.">
        <title>Genome analysis of three Pneumocystis species reveals adaptation mechanisms to life exclusively in mammalian hosts.</title>
        <authorList>
            <person name="Ma L."/>
            <person name="Chen Z."/>
            <person name="Huang D.W."/>
            <person name="Kutty G."/>
            <person name="Ishihara M."/>
            <person name="Wang H."/>
            <person name="Abouelleil A."/>
            <person name="Bishop L."/>
            <person name="Davey E."/>
            <person name="Deng R."/>
            <person name="Deng X."/>
            <person name="Fan L."/>
            <person name="Fantoni G."/>
            <person name="Fitzgerald M."/>
            <person name="Gogineni E."/>
            <person name="Goldberg J.M."/>
            <person name="Handley G."/>
            <person name="Hu X."/>
            <person name="Huber C."/>
            <person name="Jiao X."/>
            <person name="Jones K."/>
            <person name="Levin J.Z."/>
            <person name="Liu Y."/>
            <person name="Macdonald P."/>
            <person name="Melnikov A."/>
            <person name="Raley C."/>
            <person name="Sassi M."/>
            <person name="Sherman B.T."/>
            <person name="Song X."/>
            <person name="Sykes S."/>
            <person name="Tran B."/>
            <person name="Walsh L."/>
            <person name="Xia Y."/>
            <person name="Yang J."/>
            <person name="Young S."/>
            <person name="Zeng Q."/>
            <person name="Zheng X."/>
            <person name="Stephens R."/>
            <person name="Nusbaum C."/>
            <person name="Birren B.W."/>
            <person name="Azadi P."/>
            <person name="Lempicki R.A."/>
            <person name="Cuomo C.A."/>
            <person name="Kovacs J.A."/>
        </authorList>
    </citation>
    <scope>NUCLEOTIDE SEQUENCE [LARGE SCALE GENOMIC DNA]</scope>
    <source>
        <strain evidence="12">RU7</strain>
    </source>
</reference>
<keyword evidence="3 9" id="KW-0812">Transmembrane</keyword>
<gene>
    <name evidence="11" type="ORF">T551_00226</name>
</gene>
<keyword evidence="12" id="KW-1185">Reference proteome</keyword>
<dbReference type="GO" id="GO:0055085">
    <property type="term" value="P:transmembrane transport"/>
    <property type="evidence" value="ECO:0007669"/>
    <property type="project" value="InterPro"/>
</dbReference>
<keyword evidence="4" id="KW-0677">Repeat</keyword>
<dbReference type="PROSITE" id="PS50920">
    <property type="entry name" value="SOLCAR"/>
    <property type="match status" value="3"/>
</dbReference>
<dbReference type="InterPro" id="IPR023395">
    <property type="entry name" value="MCP_dom_sf"/>
</dbReference>
<dbReference type="EMBL" id="LFWA01000001">
    <property type="protein sequence ID" value="KTW32741.1"/>
    <property type="molecule type" value="Genomic_DNA"/>
</dbReference>
<sequence length="324" mass="36633">MEKEESKNTSSKKKTYSDYNHAISGGISGFSARLFISPFDVVKIRLQLRTYPSSYSKELNHKILPYHGIISSVKHIIHQEGIFALWKGNCSAQILYMVYGATQFFTYAKCKSLLDNIFPEKKYNSGKSFISGAIGGALGTIASYPFDLLRTRFAAQGKSKIYLSIPQSIRSIYISEGIRGFYRGINVSLVQIMPYMGIVLGIYESSKVYIPKTGHFSYWGDAFLGIVSGTIGKTIVFPLDVIRKCLQVQGPTRTKYFYEDIPIYNRIMKTGIIIFKTEGFLGLYKGWWVSILKAAPSTAITFWTYEKSLNFINTLEQKNNKKLS</sequence>
<feature type="repeat" description="Solcar" evidence="9">
    <location>
        <begin position="123"/>
        <end position="209"/>
    </location>
</feature>
<evidence type="ECO:0000256" key="10">
    <source>
        <dbReference type="RuleBase" id="RU000488"/>
    </source>
</evidence>
<dbReference type="InterPro" id="IPR018108">
    <property type="entry name" value="MCP_transmembrane"/>
</dbReference>
<dbReference type="OrthoDB" id="18574at2759"/>
<accession>A0A0W4ZWJ0</accession>
<dbReference type="AlphaFoldDB" id="A0A0W4ZWJ0"/>
<evidence type="ECO:0008006" key="13">
    <source>
        <dbReference type="Google" id="ProtNLM"/>
    </source>
</evidence>
<dbReference type="InterPro" id="IPR002067">
    <property type="entry name" value="MCP"/>
</dbReference>
<dbReference type="STRING" id="1408657.A0A0W4ZWJ0"/>
<evidence type="ECO:0000256" key="5">
    <source>
        <dbReference type="ARBA" id="ARBA00022792"/>
    </source>
</evidence>
<dbReference type="RefSeq" id="XP_018231433.1">
    <property type="nucleotide sequence ID" value="XM_018372493.1"/>
</dbReference>